<dbReference type="InterPro" id="IPR032675">
    <property type="entry name" value="LRR_dom_sf"/>
</dbReference>
<sequence>MKSKRILSTLLALCMILFMLPLTVLAAETASGTCGENLTWTLDSTGKLTISGTGKMDDYSYAASAPWYAYRSDITSVDLGDGITSIGNGAFSDCESITSITIPSSVTRIGDDAFYNCNSLTNIIIPNGVTSIGDYTFGGCGNLISITIPASVSSIGIYAFDYCTGLTSISVDAQSLYYKSIDGVLFNKNGSTLMQYPAGKGESVYHISSGVTSIGDGAFVGCNSLTSITIPNSVTSIGGWAFADCERLTSITIPSSVTSIGDLVFSYCYSLTNISVDAGNPNYKSIDGVLFDKNGSTLIQYPAGKDEAVYHIPSGVTSIGDWAFYFCESLTSITIPSSVTSIGSGVFCGCYVLTRLTFSGNAPSIDYDAFLDVTATAYYPAGNTTWKADVMRDYGGTITWVSYEAEPQIPVPSKPYKIANVVSGVHVYWTAIEGVEKYGLWRSENGKDGTYKWIANPTVPHFTDTNVESGKTYYYKVTAMVDGKHSDKSEAIGVTYVATPDITSRTNTAAGVKMSWDKITGATGYAIYRKSYSGTDAWVRVGTISGNSTFTWTDTSVKNNNGEVYKYTIRALAGSDMKTLSGCRNAGRTMVRLSSQVLTSATKASSTSVLCKWTASSKVTGYEIRFLVNGEVYKTFTVGNYKTGTKTFTGLKAGQTYTVQVRTYKKVDGVGSFYSDWSTAKTVKI</sequence>
<dbReference type="PANTHER" id="PTHR45661">
    <property type="entry name" value="SURFACE ANTIGEN"/>
    <property type="match status" value="1"/>
</dbReference>
<dbReference type="InterPro" id="IPR013783">
    <property type="entry name" value="Ig-like_fold"/>
</dbReference>
<dbReference type="SUPFAM" id="SSF52058">
    <property type="entry name" value="L domain-like"/>
    <property type="match status" value="1"/>
</dbReference>
<feature type="domain" description="Fibronectin type-III" evidence="2">
    <location>
        <begin position="411"/>
        <end position="502"/>
    </location>
</feature>
<organism evidence="3 4">
    <name type="scientific">Anaeromassilibacillus senegalensis</name>
    <dbReference type="NCBI Taxonomy" id="1673717"/>
    <lineage>
        <taxon>Bacteria</taxon>
        <taxon>Bacillati</taxon>
        <taxon>Bacillota</taxon>
        <taxon>Clostridia</taxon>
        <taxon>Eubacteriales</taxon>
        <taxon>Acutalibacteraceae</taxon>
        <taxon>Anaeromassilibacillus</taxon>
    </lineage>
</organism>
<dbReference type="PROSITE" id="PS50853">
    <property type="entry name" value="FN3"/>
    <property type="match status" value="2"/>
</dbReference>
<dbReference type="Pfam" id="PF00041">
    <property type="entry name" value="fn3"/>
    <property type="match status" value="1"/>
</dbReference>
<evidence type="ECO:0000313" key="3">
    <source>
        <dbReference type="EMBL" id="MCF2653210.1"/>
    </source>
</evidence>
<dbReference type="InterPro" id="IPR003961">
    <property type="entry name" value="FN3_dom"/>
</dbReference>
<dbReference type="Pfam" id="PF13306">
    <property type="entry name" value="LRR_5"/>
    <property type="match status" value="3"/>
</dbReference>
<accession>A0ABS9CPZ4</accession>
<feature type="signal peptide" evidence="1">
    <location>
        <begin position="1"/>
        <end position="26"/>
    </location>
</feature>
<dbReference type="CDD" id="cd00063">
    <property type="entry name" value="FN3"/>
    <property type="match status" value="1"/>
</dbReference>
<feature type="domain" description="Fibronectin type-III" evidence="2">
    <location>
        <begin position="594"/>
        <end position="685"/>
    </location>
</feature>
<keyword evidence="4" id="KW-1185">Reference proteome</keyword>
<name>A0ABS9CPZ4_9FIRM</name>
<dbReference type="InterPro" id="IPR053139">
    <property type="entry name" value="Surface_bspA-like"/>
</dbReference>
<dbReference type="Proteomes" id="UP001299220">
    <property type="component" value="Unassembled WGS sequence"/>
</dbReference>
<keyword evidence="1" id="KW-0732">Signal</keyword>
<evidence type="ECO:0000259" key="2">
    <source>
        <dbReference type="PROSITE" id="PS50853"/>
    </source>
</evidence>
<dbReference type="Gene3D" id="3.80.10.10">
    <property type="entry name" value="Ribonuclease Inhibitor"/>
    <property type="match status" value="2"/>
</dbReference>
<dbReference type="InterPro" id="IPR036116">
    <property type="entry name" value="FN3_sf"/>
</dbReference>
<evidence type="ECO:0000256" key="1">
    <source>
        <dbReference type="SAM" id="SignalP"/>
    </source>
</evidence>
<gene>
    <name evidence="3" type="ORF">JQM67_11420</name>
</gene>
<comment type="caution">
    <text evidence="3">The sequence shown here is derived from an EMBL/GenBank/DDBJ whole genome shotgun (WGS) entry which is preliminary data.</text>
</comment>
<dbReference type="Gene3D" id="2.60.40.10">
    <property type="entry name" value="Immunoglobulins"/>
    <property type="match status" value="3"/>
</dbReference>
<dbReference type="InterPro" id="IPR026906">
    <property type="entry name" value="LRR_5"/>
</dbReference>
<feature type="chain" id="PRO_5047174397" evidence="1">
    <location>
        <begin position="27"/>
        <end position="685"/>
    </location>
</feature>
<reference evidence="3 4" key="1">
    <citation type="submission" date="2020-12" db="EMBL/GenBank/DDBJ databases">
        <title>Whole genome sequences of gut porcine anaerobes.</title>
        <authorList>
            <person name="Kubasova T."/>
            <person name="Jahodarova E."/>
            <person name="Rychlik I."/>
        </authorList>
    </citation>
    <scope>NUCLEOTIDE SEQUENCE [LARGE SCALE GENOMIC DNA]</scope>
    <source>
        <strain evidence="3 4">An867</strain>
    </source>
</reference>
<evidence type="ECO:0000313" key="4">
    <source>
        <dbReference type="Proteomes" id="UP001299220"/>
    </source>
</evidence>
<proteinExistence type="predicted"/>
<dbReference type="SMART" id="SM00060">
    <property type="entry name" value="FN3"/>
    <property type="match status" value="2"/>
</dbReference>
<dbReference type="EMBL" id="JAFBIT010000003">
    <property type="protein sequence ID" value="MCF2653210.1"/>
    <property type="molecule type" value="Genomic_DNA"/>
</dbReference>
<dbReference type="SUPFAM" id="SSF49265">
    <property type="entry name" value="Fibronectin type III"/>
    <property type="match status" value="2"/>
</dbReference>
<dbReference type="PANTHER" id="PTHR45661:SF3">
    <property type="entry name" value="IG-LIKE DOMAIN-CONTAINING PROTEIN"/>
    <property type="match status" value="1"/>
</dbReference>
<protein>
    <submittedName>
        <fullName evidence="3">Leucine-rich repeat protein</fullName>
    </submittedName>
</protein>